<keyword evidence="3 6" id="KW-0808">Transferase</keyword>
<evidence type="ECO:0000256" key="3">
    <source>
        <dbReference type="ARBA" id="ARBA00022679"/>
    </source>
</evidence>
<dbReference type="InterPro" id="IPR005881">
    <property type="entry name" value="Ser_O-AcTrfase"/>
</dbReference>
<dbReference type="Pfam" id="PF00132">
    <property type="entry name" value="Hexapep"/>
    <property type="match status" value="1"/>
</dbReference>
<dbReference type="PROSITE" id="PS00101">
    <property type="entry name" value="HEXAPEP_TRANSFERASES"/>
    <property type="match status" value="1"/>
</dbReference>
<proteinExistence type="inferred from homology"/>
<comment type="similarity">
    <text evidence="1">Belongs to the transferase hexapeptide repeat family.</text>
</comment>
<dbReference type="GO" id="GO:0006535">
    <property type="term" value="P:cysteine biosynthetic process from serine"/>
    <property type="evidence" value="ECO:0007669"/>
    <property type="project" value="InterPro"/>
</dbReference>
<evidence type="ECO:0000313" key="7">
    <source>
        <dbReference type="Proteomes" id="UP000237752"/>
    </source>
</evidence>
<dbReference type="RefSeq" id="WP_106347076.1">
    <property type="nucleotide sequence ID" value="NZ_PVUE01000001.1"/>
</dbReference>
<dbReference type="OrthoDB" id="272049at2"/>
<name>A0A2T1A602_9ACTN</name>
<accession>A0A2T1A602</accession>
<evidence type="ECO:0000256" key="4">
    <source>
        <dbReference type="ARBA" id="ARBA00022737"/>
    </source>
</evidence>
<comment type="caution">
    <text evidence="6">The sequence shown here is derived from an EMBL/GenBank/DDBJ whole genome shotgun (WGS) entry which is preliminary data.</text>
</comment>
<keyword evidence="5" id="KW-0012">Acyltransferase</keyword>
<dbReference type="InterPro" id="IPR045304">
    <property type="entry name" value="LbH_SAT"/>
</dbReference>
<dbReference type="GO" id="GO:0005737">
    <property type="term" value="C:cytoplasm"/>
    <property type="evidence" value="ECO:0007669"/>
    <property type="project" value="InterPro"/>
</dbReference>
<protein>
    <recommendedName>
        <fullName evidence="2">Serine acetyltransferase</fullName>
    </recommendedName>
</protein>
<dbReference type="InterPro" id="IPR018357">
    <property type="entry name" value="Hexapep_transf_CS"/>
</dbReference>
<dbReference type="Gene3D" id="2.160.10.10">
    <property type="entry name" value="Hexapeptide repeat proteins"/>
    <property type="match status" value="1"/>
</dbReference>
<dbReference type="PIRSF" id="PIRSF000441">
    <property type="entry name" value="CysE"/>
    <property type="match status" value="1"/>
</dbReference>
<dbReference type="Proteomes" id="UP000237752">
    <property type="component" value="Unassembled WGS sequence"/>
</dbReference>
<dbReference type="PANTHER" id="PTHR42811">
    <property type="entry name" value="SERINE ACETYLTRANSFERASE"/>
    <property type="match status" value="1"/>
</dbReference>
<dbReference type="GO" id="GO:0009001">
    <property type="term" value="F:serine O-acetyltransferase activity"/>
    <property type="evidence" value="ECO:0007669"/>
    <property type="project" value="InterPro"/>
</dbReference>
<organism evidence="6 7">
    <name type="scientific">Antricoccus suffuscus</name>
    <dbReference type="NCBI Taxonomy" id="1629062"/>
    <lineage>
        <taxon>Bacteria</taxon>
        <taxon>Bacillati</taxon>
        <taxon>Actinomycetota</taxon>
        <taxon>Actinomycetes</taxon>
        <taxon>Geodermatophilales</taxon>
        <taxon>Antricoccaceae</taxon>
        <taxon>Antricoccus</taxon>
    </lineage>
</organism>
<evidence type="ECO:0000256" key="5">
    <source>
        <dbReference type="ARBA" id="ARBA00023315"/>
    </source>
</evidence>
<keyword evidence="7" id="KW-1185">Reference proteome</keyword>
<dbReference type="InterPro" id="IPR001451">
    <property type="entry name" value="Hexapep"/>
</dbReference>
<dbReference type="EMBL" id="PVUE01000001">
    <property type="protein sequence ID" value="PRZ44016.1"/>
    <property type="molecule type" value="Genomic_DNA"/>
</dbReference>
<reference evidence="6 7" key="1">
    <citation type="submission" date="2018-03" db="EMBL/GenBank/DDBJ databases">
        <title>Genomic Encyclopedia of Archaeal and Bacterial Type Strains, Phase II (KMG-II): from individual species to whole genera.</title>
        <authorList>
            <person name="Goeker M."/>
        </authorList>
    </citation>
    <scope>NUCLEOTIDE SEQUENCE [LARGE SCALE GENOMIC DNA]</scope>
    <source>
        <strain evidence="6 7">DSM 100065</strain>
    </source>
</reference>
<dbReference type="SUPFAM" id="SSF51161">
    <property type="entry name" value="Trimeric LpxA-like enzymes"/>
    <property type="match status" value="1"/>
</dbReference>
<keyword evidence="4" id="KW-0677">Repeat</keyword>
<gene>
    <name evidence="6" type="ORF">CLV47_101140</name>
</gene>
<dbReference type="AlphaFoldDB" id="A0A2T1A602"/>
<dbReference type="CDD" id="cd03354">
    <property type="entry name" value="LbH_SAT"/>
    <property type="match status" value="1"/>
</dbReference>
<dbReference type="InterPro" id="IPR011004">
    <property type="entry name" value="Trimer_LpxA-like_sf"/>
</dbReference>
<evidence type="ECO:0000256" key="1">
    <source>
        <dbReference type="ARBA" id="ARBA00007274"/>
    </source>
</evidence>
<evidence type="ECO:0000256" key="2">
    <source>
        <dbReference type="ARBA" id="ARBA00018522"/>
    </source>
</evidence>
<sequence length="140" mass="14561">MTNIRTLDWARKAYLAKIPLVPRILGRVTRLFYSCEIPYTAAIDPTVVFAHRGLGVVIGHDTQIGARTRVLQNVTIGGRSGVRANPRIGNAVLIGAGAAILGDVKVGDGAQIAAHAVVLTDVPPGATAAGVPARIVAPRV</sequence>
<evidence type="ECO:0000313" key="6">
    <source>
        <dbReference type="EMBL" id="PRZ44016.1"/>
    </source>
</evidence>